<protein>
    <submittedName>
        <fullName evidence="1">Uncharacterized protein</fullName>
    </submittedName>
</protein>
<evidence type="ECO:0000313" key="2">
    <source>
        <dbReference type="Proteomes" id="UP000887013"/>
    </source>
</evidence>
<evidence type="ECO:0000313" key="1">
    <source>
        <dbReference type="EMBL" id="GFU05224.1"/>
    </source>
</evidence>
<comment type="caution">
    <text evidence="1">The sequence shown here is derived from an EMBL/GenBank/DDBJ whole genome shotgun (WGS) entry which is preliminary data.</text>
</comment>
<dbReference type="EMBL" id="BMAW01077219">
    <property type="protein sequence ID" value="GFU05224.1"/>
    <property type="molecule type" value="Genomic_DNA"/>
</dbReference>
<gene>
    <name evidence="1" type="ORF">NPIL_426431</name>
</gene>
<organism evidence="1 2">
    <name type="scientific">Nephila pilipes</name>
    <name type="common">Giant wood spider</name>
    <name type="synonym">Nephila maculata</name>
    <dbReference type="NCBI Taxonomy" id="299642"/>
    <lineage>
        <taxon>Eukaryota</taxon>
        <taxon>Metazoa</taxon>
        <taxon>Ecdysozoa</taxon>
        <taxon>Arthropoda</taxon>
        <taxon>Chelicerata</taxon>
        <taxon>Arachnida</taxon>
        <taxon>Araneae</taxon>
        <taxon>Araneomorphae</taxon>
        <taxon>Entelegynae</taxon>
        <taxon>Araneoidea</taxon>
        <taxon>Nephilidae</taxon>
        <taxon>Nephila</taxon>
    </lineage>
</organism>
<keyword evidence="2" id="KW-1185">Reference proteome</keyword>
<accession>A0A8X6QB06</accession>
<dbReference type="Proteomes" id="UP000887013">
    <property type="component" value="Unassembled WGS sequence"/>
</dbReference>
<sequence length="123" mass="13704">MGPTESIPSKCSLRMAKSMIPPVFKIGFIGRTLGLPKPKMPFYVLLPKNRLMLATTILVQEVQHPFSNMTEFGDPSPGSSSRLKTGNMETGVFIRTSQQWGPVTPHYSCWRFPTLPQSSLTPH</sequence>
<proteinExistence type="predicted"/>
<reference evidence="1" key="1">
    <citation type="submission" date="2020-08" db="EMBL/GenBank/DDBJ databases">
        <title>Multicomponent nature underlies the extraordinary mechanical properties of spider dragline silk.</title>
        <authorList>
            <person name="Kono N."/>
            <person name="Nakamura H."/>
            <person name="Mori M."/>
            <person name="Yoshida Y."/>
            <person name="Ohtoshi R."/>
            <person name="Malay A.D."/>
            <person name="Moran D.A.P."/>
            <person name="Tomita M."/>
            <person name="Numata K."/>
            <person name="Arakawa K."/>
        </authorList>
    </citation>
    <scope>NUCLEOTIDE SEQUENCE</scope>
</reference>
<dbReference type="AlphaFoldDB" id="A0A8X6QB06"/>
<name>A0A8X6QB06_NEPPI</name>